<organism evidence="1">
    <name type="scientific">bioreactor metagenome</name>
    <dbReference type="NCBI Taxonomy" id="1076179"/>
    <lineage>
        <taxon>unclassified sequences</taxon>
        <taxon>metagenomes</taxon>
        <taxon>ecological metagenomes</taxon>
    </lineage>
</organism>
<proteinExistence type="predicted"/>
<evidence type="ECO:0000313" key="1">
    <source>
        <dbReference type="EMBL" id="MPM73394.1"/>
    </source>
</evidence>
<accession>A0A645C9Q3</accession>
<gene>
    <name evidence="1" type="ORF">SDC9_120374</name>
</gene>
<evidence type="ECO:0008006" key="2">
    <source>
        <dbReference type="Google" id="ProtNLM"/>
    </source>
</evidence>
<reference evidence="1" key="1">
    <citation type="submission" date="2019-08" db="EMBL/GenBank/DDBJ databases">
        <authorList>
            <person name="Kucharzyk K."/>
            <person name="Murdoch R.W."/>
            <person name="Higgins S."/>
            <person name="Loffler F."/>
        </authorList>
    </citation>
    <scope>NUCLEOTIDE SEQUENCE</scope>
</reference>
<comment type="caution">
    <text evidence="1">The sequence shown here is derived from an EMBL/GenBank/DDBJ whole genome shotgun (WGS) entry which is preliminary data.</text>
</comment>
<name>A0A645C9Q3_9ZZZZ</name>
<dbReference type="AlphaFoldDB" id="A0A645C9Q3"/>
<sequence length="49" mass="5807">MKQLEVAIDEIRNRFGHYAVQRGCVLQDNDLNRLDPKSDHVIFPESYFK</sequence>
<dbReference type="EMBL" id="VSSQ01025336">
    <property type="protein sequence ID" value="MPM73394.1"/>
    <property type="molecule type" value="Genomic_DNA"/>
</dbReference>
<protein>
    <recommendedName>
        <fullName evidence="2">DNA polymerase IV</fullName>
    </recommendedName>
</protein>